<dbReference type="PROSITE" id="PS51419">
    <property type="entry name" value="RAB"/>
    <property type="match status" value="1"/>
</dbReference>
<dbReference type="GO" id="GO:0007264">
    <property type="term" value="P:small GTPase-mediated signal transduction"/>
    <property type="evidence" value="ECO:0007669"/>
    <property type="project" value="InterPro"/>
</dbReference>
<proteinExistence type="inferred from homology"/>
<dbReference type="FunFam" id="3.40.50.300:FF:001179">
    <property type="entry name" value="Rho family GTPase"/>
    <property type="match status" value="1"/>
</dbReference>
<dbReference type="OMA" id="EIMENCE"/>
<dbReference type="InterPro" id="IPR001806">
    <property type="entry name" value="Small_GTPase"/>
</dbReference>
<dbReference type="GO" id="GO:0005525">
    <property type="term" value="F:GTP binding"/>
    <property type="evidence" value="ECO:0007669"/>
    <property type="project" value="UniProtKB-KW"/>
</dbReference>
<dbReference type="EMBL" id="LNIX01000002">
    <property type="protein sequence ID" value="OXA59654.1"/>
    <property type="molecule type" value="Genomic_DNA"/>
</dbReference>
<dbReference type="SMART" id="SM00175">
    <property type="entry name" value="RAB"/>
    <property type="match status" value="1"/>
</dbReference>
<accession>A0A226ERH9</accession>
<dbReference type="PRINTS" id="PR00449">
    <property type="entry name" value="RASTRNSFRMNG"/>
</dbReference>
<dbReference type="SMART" id="SM00173">
    <property type="entry name" value="RAS"/>
    <property type="match status" value="1"/>
</dbReference>
<protein>
    <submittedName>
        <fullName evidence="4">Rho-related GTP-binding protein RhoB</fullName>
    </submittedName>
</protein>
<keyword evidence="3" id="KW-0342">GTP-binding</keyword>
<dbReference type="STRING" id="158441.A0A226ERH9"/>
<evidence type="ECO:0000313" key="4">
    <source>
        <dbReference type="EMBL" id="OXA59654.1"/>
    </source>
</evidence>
<dbReference type="Gene3D" id="3.40.50.300">
    <property type="entry name" value="P-loop containing nucleotide triphosphate hydrolases"/>
    <property type="match status" value="1"/>
</dbReference>
<evidence type="ECO:0000313" key="5">
    <source>
        <dbReference type="Proteomes" id="UP000198287"/>
    </source>
</evidence>
<dbReference type="InterPro" id="IPR005225">
    <property type="entry name" value="Small_GTP-bd"/>
</dbReference>
<dbReference type="PROSITE" id="PS51420">
    <property type="entry name" value="RHO"/>
    <property type="match status" value="1"/>
</dbReference>
<evidence type="ECO:0000256" key="2">
    <source>
        <dbReference type="ARBA" id="ARBA00022741"/>
    </source>
</evidence>
<dbReference type="InterPro" id="IPR027417">
    <property type="entry name" value="P-loop_NTPase"/>
</dbReference>
<dbReference type="PANTHER" id="PTHR24072">
    <property type="entry name" value="RHO FAMILY GTPASE"/>
    <property type="match status" value="1"/>
</dbReference>
<evidence type="ECO:0000256" key="1">
    <source>
        <dbReference type="ARBA" id="ARBA00010142"/>
    </source>
</evidence>
<sequence>MERQKMDKSVVKKLASRLKLVIVGDGCVGKTSLLYAFGANTFLENHHEPTVFENYVTSIMVNKKEVELNLCDTAGQEDLDRLRPLSYSEADVILICFSVSDTTSFLNVANKWRPETQHYRPHAPVILVATKKDLRVHDGTRPFLERYGQAALQTDEGCTMAMRIRADAYIECSSKTFEGVHSVFQIAANLGQKFHKKNSTSCTLQ</sequence>
<dbReference type="GO" id="GO:0022412">
    <property type="term" value="P:cellular process involved in reproduction in multicellular organism"/>
    <property type="evidence" value="ECO:0007669"/>
    <property type="project" value="UniProtKB-ARBA"/>
</dbReference>
<dbReference type="GO" id="GO:0003924">
    <property type="term" value="F:GTPase activity"/>
    <property type="evidence" value="ECO:0007669"/>
    <property type="project" value="InterPro"/>
</dbReference>
<comment type="similarity">
    <text evidence="1">Belongs to the small GTPase superfamily. Rho family.</text>
</comment>
<dbReference type="Pfam" id="PF00071">
    <property type="entry name" value="Ras"/>
    <property type="match status" value="1"/>
</dbReference>
<dbReference type="InterPro" id="IPR003578">
    <property type="entry name" value="Small_GTPase_Rho"/>
</dbReference>
<dbReference type="SMART" id="SM00174">
    <property type="entry name" value="RHO"/>
    <property type="match status" value="1"/>
</dbReference>
<dbReference type="PROSITE" id="PS51421">
    <property type="entry name" value="RAS"/>
    <property type="match status" value="1"/>
</dbReference>
<keyword evidence="5" id="KW-1185">Reference proteome</keyword>
<dbReference type="Proteomes" id="UP000198287">
    <property type="component" value="Unassembled WGS sequence"/>
</dbReference>
<organism evidence="4 5">
    <name type="scientific">Folsomia candida</name>
    <name type="common">Springtail</name>
    <dbReference type="NCBI Taxonomy" id="158441"/>
    <lineage>
        <taxon>Eukaryota</taxon>
        <taxon>Metazoa</taxon>
        <taxon>Ecdysozoa</taxon>
        <taxon>Arthropoda</taxon>
        <taxon>Hexapoda</taxon>
        <taxon>Collembola</taxon>
        <taxon>Entomobryomorpha</taxon>
        <taxon>Isotomoidea</taxon>
        <taxon>Isotomidae</taxon>
        <taxon>Proisotominae</taxon>
        <taxon>Folsomia</taxon>
    </lineage>
</organism>
<dbReference type="AlphaFoldDB" id="A0A226ERH9"/>
<dbReference type="GO" id="GO:0001667">
    <property type="term" value="P:ameboidal-type cell migration"/>
    <property type="evidence" value="ECO:0007669"/>
    <property type="project" value="UniProtKB-ARBA"/>
</dbReference>
<dbReference type="GO" id="GO:0035099">
    <property type="term" value="P:hemocyte migration"/>
    <property type="evidence" value="ECO:0007669"/>
    <property type="project" value="UniProtKB-ARBA"/>
</dbReference>
<evidence type="ECO:0000256" key="3">
    <source>
        <dbReference type="ARBA" id="ARBA00023134"/>
    </source>
</evidence>
<comment type="caution">
    <text evidence="4">The sequence shown here is derived from an EMBL/GenBank/DDBJ whole genome shotgun (WGS) entry which is preliminary data.</text>
</comment>
<name>A0A226ERH9_FOLCA</name>
<dbReference type="GO" id="GO:0003006">
    <property type="term" value="P:developmental process involved in reproduction"/>
    <property type="evidence" value="ECO:0007669"/>
    <property type="project" value="UniProtKB-ARBA"/>
</dbReference>
<dbReference type="SUPFAM" id="SSF52540">
    <property type="entry name" value="P-loop containing nucleoside triphosphate hydrolases"/>
    <property type="match status" value="1"/>
</dbReference>
<gene>
    <name evidence="4" type="ORF">Fcan01_06155</name>
</gene>
<dbReference type="CDD" id="cd00157">
    <property type="entry name" value="Rho"/>
    <property type="match status" value="1"/>
</dbReference>
<dbReference type="GO" id="GO:0035006">
    <property type="term" value="P:melanization defense response"/>
    <property type="evidence" value="ECO:0007669"/>
    <property type="project" value="UniProtKB-ARBA"/>
</dbReference>
<reference evidence="4 5" key="1">
    <citation type="submission" date="2015-12" db="EMBL/GenBank/DDBJ databases">
        <title>The genome of Folsomia candida.</title>
        <authorList>
            <person name="Faddeeva A."/>
            <person name="Derks M.F."/>
            <person name="Anvar Y."/>
            <person name="Smit S."/>
            <person name="Van Straalen N."/>
            <person name="Roelofs D."/>
        </authorList>
    </citation>
    <scope>NUCLEOTIDE SEQUENCE [LARGE SCALE GENOMIC DNA]</scope>
    <source>
        <strain evidence="4 5">VU population</strain>
        <tissue evidence="4">Whole body</tissue>
    </source>
</reference>
<dbReference type="OrthoDB" id="8830751at2759"/>
<dbReference type="NCBIfam" id="TIGR00231">
    <property type="entry name" value="small_GTP"/>
    <property type="match status" value="1"/>
</dbReference>
<keyword evidence="2" id="KW-0547">Nucleotide-binding</keyword>